<sequence>MFLVTGVFVSVRHERTGTGTTARESVQRITWFGTLRDDGVALVMPLSDRMLPTGIIREVPEERFLEEFMPDQATYEEHFRETAESLRGRLQLASTLPTDLYPEERILLDALSALLHGRSAAKPVDADIPAVLELLAHGQEGRSAGAFQTRLSGAAVDYRRQGDYPRALLFYDRALTMQGQEDRLLFNVARVHYEMGELAEAETCLKRALESNPALEEAGRFLAFLQKTTLQPQAGDE</sequence>
<dbReference type="AlphaFoldDB" id="A0A0H3AAB7"/>
<dbReference type="Proteomes" id="UP000009173">
    <property type="component" value="Chromosome"/>
</dbReference>
<dbReference type="SMART" id="SM00028">
    <property type="entry name" value="TPR"/>
    <property type="match status" value="2"/>
</dbReference>
<dbReference type="Pfam" id="PF14559">
    <property type="entry name" value="TPR_19"/>
    <property type="match status" value="1"/>
</dbReference>
<dbReference type="InterPro" id="IPR011990">
    <property type="entry name" value="TPR-like_helical_dom_sf"/>
</dbReference>
<reference evidence="3" key="1">
    <citation type="journal article" date="2009" name="Environ. Microbiol.">
        <title>Contribution of mobile genetic elements to Desulfovibrio vulgaris genome plasticity.</title>
        <authorList>
            <person name="Walker C.B."/>
            <person name="Stolyar S."/>
            <person name="Chivian D."/>
            <person name="Pinel N."/>
            <person name="Gabster J.A."/>
            <person name="Dehal P.S."/>
            <person name="He Z."/>
            <person name="Yang Z.K."/>
            <person name="Yen H.C."/>
            <person name="Zhou J."/>
            <person name="Wall J.D."/>
            <person name="Hazen T.C."/>
            <person name="Arkin A.P."/>
            <person name="Stahl D.A."/>
        </authorList>
    </citation>
    <scope>NUCLEOTIDE SEQUENCE [LARGE SCALE GENOMIC DNA]</scope>
    <source>
        <strain evidence="3">DP4</strain>
    </source>
</reference>
<gene>
    <name evidence="2" type="ordered locus">Dvul_2215</name>
</gene>
<feature type="repeat" description="TPR" evidence="1">
    <location>
        <begin position="182"/>
        <end position="215"/>
    </location>
</feature>
<dbReference type="HOGENOM" id="CLU_069326_1_0_7"/>
<dbReference type="Gene3D" id="1.25.40.10">
    <property type="entry name" value="Tetratricopeptide repeat domain"/>
    <property type="match status" value="1"/>
</dbReference>
<dbReference type="InterPro" id="IPR019734">
    <property type="entry name" value="TPR_rpt"/>
</dbReference>
<dbReference type="SUPFAM" id="SSF48452">
    <property type="entry name" value="TPR-like"/>
    <property type="match status" value="1"/>
</dbReference>
<name>A0A0H3AAB7_NITV4</name>
<evidence type="ECO:0000313" key="3">
    <source>
        <dbReference type="Proteomes" id="UP000009173"/>
    </source>
</evidence>
<accession>A0A0H3AAB7</accession>
<proteinExistence type="predicted"/>
<keyword evidence="1" id="KW-0802">TPR repeat</keyword>
<dbReference type="RefSeq" id="WP_010938057.1">
    <property type="nucleotide sequence ID" value="NC_008751.1"/>
</dbReference>
<evidence type="ECO:0000256" key="1">
    <source>
        <dbReference type="PROSITE-ProRule" id="PRU00339"/>
    </source>
</evidence>
<evidence type="ECO:0000313" key="2">
    <source>
        <dbReference type="EMBL" id="ABM29231.1"/>
    </source>
</evidence>
<dbReference type="PROSITE" id="PS50005">
    <property type="entry name" value="TPR"/>
    <property type="match status" value="1"/>
</dbReference>
<dbReference type="EMBL" id="CP000527">
    <property type="protein sequence ID" value="ABM29231.1"/>
    <property type="molecule type" value="Genomic_DNA"/>
</dbReference>
<protein>
    <submittedName>
        <fullName evidence="2">Tetratricopeptide TPR_2 repeat protein</fullName>
    </submittedName>
</protein>
<dbReference type="KEGG" id="dvl:Dvul_2215"/>
<organism evidence="2 3">
    <name type="scientific">Nitratidesulfovibrio vulgaris (strain DP4)</name>
    <name type="common">Desulfovibrio vulgaris</name>
    <dbReference type="NCBI Taxonomy" id="391774"/>
    <lineage>
        <taxon>Bacteria</taxon>
        <taxon>Pseudomonadati</taxon>
        <taxon>Thermodesulfobacteriota</taxon>
        <taxon>Desulfovibrionia</taxon>
        <taxon>Desulfovibrionales</taxon>
        <taxon>Desulfovibrionaceae</taxon>
        <taxon>Nitratidesulfovibrio</taxon>
    </lineage>
</organism>
<dbReference type="SMR" id="A0A0H3AAB7"/>